<accession>A0AA36ERY5</accession>
<evidence type="ECO:0000256" key="4">
    <source>
        <dbReference type="ARBA" id="ARBA00022833"/>
    </source>
</evidence>
<comment type="subcellular location">
    <subcellularLocation>
        <location evidence="1">Nucleus</location>
    </subcellularLocation>
</comment>
<dbReference type="PROSITE" id="PS50157">
    <property type="entry name" value="ZINC_FINGER_C2H2_2"/>
    <property type="match status" value="6"/>
</dbReference>
<evidence type="ECO:0000256" key="6">
    <source>
        <dbReference type="ARBA" id="ARBA00023163"/>
    </source>
</evidence>
<keyword evidence="5" id="KW-0805">Transcription regulation</keyword>
<keyword evidence="2" id="KW-0479">Metal-binding</keyword>
<evidence type="ECO:0000259" key="9">
    <source>
        <dbReference type="PROSITE" id="PS50157"/>
    </source>
</evidence>
<dbReference type="GO" id="GO:0003700">
    <property type="term" value="F:DNA-binding transcription factor activity"/>
    <property type="evidence" value="ECO:0007669"/>
    <property type="project" value="TreeGrafter"/>
</dbReference>
<dbReference type="Proteomes" id="UP001177003">
    <property type="component" value="Chromosome 9"/>
</dbReference>
<reference evidence="10" key="1">
    <citation type="submission" date="2023-04" db="EMBL/GenBank/DDBJ databases">
        <authorList>
            <person name="Vijverberg K."/>
            <person name="Xiong W."/>
            <person name="Schranz E."/>
        </authorList>
    </citation>
    <scope>NUCLEOTIDE SEQUENCE</scope>
</reference>
<evidence type="ECO:0000256" key="8">
    <source>
        <dbReference type="PROSITE-ProRule" id="PRU00042"/>
    </source>
</evidence>
<keyword evidence="6" id="KW-0804">Transcription</keyword>
<feature type="domain" description="C2H2-type" evidence="9">
    <location>
        <begin position="60"/>
        <end position="87"/>
    </location>
</feature>
<dbReference type="InterPro" id="IPR013087">
    <property type="entry name" value="Znf_C2H2_type"/>
</dbReference>
<dbReference type="GO" id="GO:0006357">
    <property type="term" value="P:regulation of transcription by RNA polymerase II"/>
    <property type="evidence" value="ECO:0007669"/>
    <property type="project" value="TreeGrafter"/>
</dbReference>
<feature type="domain" description="C2H2-type" evidence="9">
    <location>
        <begin position="107"/>
        <end position="134"/>
    </location>
</feature>
<name>A0AA36ERY5_LACSI</name>
<evidence type="ECO:0000256" key="7">
    <source>
        <dbReference type="ARBA" id="ARBA00023242"/>
    </source>
</evidence>
<organism evidence="10 11">
    <name type="scientific">Lactuca saligna</name>
    <name type="common">Willowleaf lettuce</name>
    <dbReference type="NCBI Taxonomy" id="75948"/>
    <lineage>
        <taxon>Eukaryota</taxon>
        <taxon>Viridiplantae</taxon>
        <taxon>Streptophyta</taxon>
        <taxon>Embryophyta</taxon>
        <taxon>Tracheophyta</taxon>
        <taxon>Spermatophyta</taxon>
        <taxon>Magnoliopsida</taxon>
        <taxon>eudicotyledons</taxon>
        <taxon>Gunneridae</taxon>
        <taxon>Pentapetalae</taxon>
        <taxon>asterids</taxon>
        <taxon>campanulids</taxon>
        <taxon>Asterales</taxon>
        <taxon>Asteraceae</taxon>
        <taxon>Cichorioideae</taxon>
        <taxon>Cichorieae</taxon>
        <taxon>Lactucinae</taxon>
        <taxon>Lactuca</taxon>
    </lineage>
</organism>
<evidence type="ECO:0000256" key="2">
    <source>
        <dbReference type="ARBA" id="ARBA00022723"/>
    </source>
</evidence>
<keyword evidence="7" id="KW-0539">Nucleus</keyword>
<dbReference type="PANTHER" id="PTHR46179">
    <property type="entry name" value="ZINC FINGER PROTEIN"/>
    <property type="match status" value="1"/>
</dbReference>
<dbReference type="GO" id="GO:0005730">
    <property type="term" value="C:nucleolus"/>
    <property type="evidence" value="ECO:0007669"/>
    <property type="project" value="TreeGrafter"/>
</dbReference>
<keyword evidence="4" id="KW-0862">Zinc</keyword>
<dbReference type="GO" id="GO:0080084">
    <property type="term" value="F:5S rDNA binding"/>
    <property type="evidence" value="ECO:0007669"/>
    <property type="project" value="TreeGrafter"/>
</dbReference>
<dbReference type="GO" id="GO:0008270">
    <property type="term" value="F:zinc ion binding"/>
    <property type="evidence" value="ECO:0007669"/>
    <property type="project" value="UniProtKB-KW"/>
</dbReference>
<dbReference type="Pfam" id="PF00096">
    <property type="entry name" value="zf-C2H2"/>
    <property type="match status" value="3"/>
</dbReference>
<dbReference type="SMART" id="SM00355">
    <property type="entry name" value="ZnF_C2H2"/>
    <property type="match status" value="9"/>
</dbReference>
<keyword evidence="3 8" id="KW-0863">Zinc-finger</keyword>
<evidence type="ECO:0000313" key="10">
    <source>
        <dbReference type="EMBL" id="CAI9303775.1"/>
    </source>
</evidence>
<gene>
    <name evidence="10" type="ORF">LSALG_LOCUS42190</name>
</gene>
<evidence type="ECO:0000313" key="11">
    <source>
        <dbReference type="Proteomes" id="UP001177003"/>
    </source>
</evidence>
<evidence type="ECO:0000256" key="1">
    <source>
        <dbReference type="ARBA" id="ARBA00004123"/>
    </source>
</evidence>
<dbReference type="AlphaFoldDB" id="A0AA36ERY5"/>
<proteinExistence type="predicted"/>
<dbReference type="Gene3D" id="3.30.160.60">
    <property type="entry name" value="Classic Zinc Finger"/>
    <property type="match status" value="5"/>
</dbReference>
<keyword evidence="11" id="KW-1185">Reference proteome</keyword>
<dbReference type="InterPro" id="IPR036236">
    <property type="entry name" value="Znf_C2H2_sf"/>
</dbReference>
<feature type="domain" description="C2H2-type" evidence="9">
    <location>
        <begin position="268"/>
        <end position="298"/>
    </location>
</feature>
<evidence type="ECO:0000256" key="3">
    <source>
        <dbReference type="ARBA" id="ARBA00022771"/>
    </source>
</evidence>
<dbReference type="SUPFAM" id="SSF57667">
    <property type="entry name" value="beta-beta-alpha zinc fingers"/>
    <property type="match status" value="4"/>
</dbReference>
<feature type="domain" description="C2H2-type" evidence="9">
    <location>
        <begin position="136"/>
        <end position="166"/>
    </location>
</feature>
<sequence>MEEERIETQREIPIFRDIRRYTCEYCGIVRSKKTLINAHIHSHHQDKLIEKEDDGECKLNVCEECGISFRKPAHLKQHIQSHSLEVGRPPEKLHQATLNHATNKRPFSCPMEDCNHSYRRKDHLNRHLIQHQGKIFECTIKNCKSKFSIQGNLTRHIKEIHDDNDSDSEDTQEQKTTYTCPEPGCGKVFQYASRLQKHEESHVKLDTVEALCGECMKYFTNEQCLKAHIQSCHQHINCEICGSKHLKKNIKRHLRTHEKVVSEERERIKCSFDGCDHTFSKRSNLAVHVKAAHHQEKPFVCSVSGCGMRFAFKHVRDNHEKSGSHVYTMGDFVEGDDEFRSRERGGVKRKLPGVIDALMRKRVLPINESDCIHGSDYISWLLSTGDED</sequence>
<feature type="domain" description="C2H2-type" evidence="9">
    <location>
        <begin position="178"/>
        <end position="207"/>
    </location>
</feature>
<dbReference type="InterPro" id="IPR051061">
    <property type="entry name" value="Zinc_finger_trans_reg"/>
</dbReference>
<evidence type="ECO:0000256" key="5">
    <source>
        <dbReference type="ARBA" id="ARBA00023015"/>
    </source>
</evidence>
<dbReference type="PANTHER" id="PTHR46179:SF13">
    <property type="entry name" value="C2H2-TYPE DOMAIN-CONTAINING PROTEIN"/>
    <property type="match status" value="1"/>
</dbReference>
<dbReference type="PROSITE" id="PS00028">
    <property type="entry name" value="ZINC_FINGER_C2H2_1"/>
    <property type="match status" value="7"/>
</dbReference>
<dbReference type="EMBL" id="OX465085">
    <property type="protein sequence ID" value="CAI9303775.1"/>
    <property type="molecule type" value="Genomic_DNA"/>
</dbReference>
<feature type="domain" description="C2H2-type" evidence="9">
    <location>
        <begin position="21"/>
        <end position="48"/>
    </location>
</feature>
<protein>
    <recommendedName>
        <fullName evidence="9">C2H2-type domain-containing protein</fullName>
    </recommendedName>
</protein>